<dbReference type="GO" id="GO:0060396">
    <property type="term" value="P:growth hormone receptor signaling pathway"/>
    <property type="evidence" value="ECO:0007669"/>
    <property type="project" value="TreeGrafter"/>
</dbReference>
<dbReference type="SUPFAM" id="SSF47266">
    <property type="entry name" value="4-helical cytokines"/>
    <property type="match status" value="1"/>
</dbReference>
<dbReference type="GO" id="GO:0045927">
    <property type="term" value="P:positive regulation of growth"/>
    <property type="evidence" value="ECO:0007669"/>
    <property type="project" value="TreeGrafter"/>
</dbReference>
<name>A0A3B5AWA5_9TELE</name>
<dbReference type="GO" id="GO:0005131">
    <property type="term" value="F:growth hormone receptor binding"/>
    <property type="evidence" value="ECO:0007669"/>
    <property type="project" value="TreeGrafter"/>
</dbReference>
<dbReference type="GO" id="GO:0046427">
    <property type="term" value="P:positive regulation of receptor signaling pathway via JAK-STAT"/>
    <property type="evidence" value="ECO:0007669"/>
    <property type="project" value="TreeGrafter"/>
</dbReference>
<evidence type="ECO:0000256" key="5">
    <source>
        <dbReference type="ARBA" id="ARBA00022729"/>
    </source>
</evidence>
<dbReference type="GO" id="GO:0048513">
    <property type="term" value="P:animal organ development"/>
    <property type="evidence" value="ECO:0007669"/>
    <property type="project" value="TreeGrafter"/>
</dbReference>
<dbReference type="InterPro" id="IPR018116">
    <property type="entry name" value="Somatotropin_CS"/>
</dbReference>
<organism evidence="10">
    <name type="scientific">Stegastes partitus</name>
    <name type="common">bicolor damselfish</name>
    <dbReference type="NCBI Taxonomy" id="144197"/>
    <lineage>
        <taxon>Eukaryota</taxon>
        <taxon>Metazoa</taxon>
        <taxon>Chordata</taxon>
        <taxon>Craniata</taxon>
        <taxon>Vertebrata</taxon>
        <taxon>Euteleostomi</taxon>
        <taxon>Actinopterygii</taxon>
        <taxon>Neopterygii</taxon>
        <taxon>Teleostei</taxon>
        <taxon>Neoteleostei</taxon>
        <taxon>Acanthomorphata</taxon>
        <taxon>Ovalentaria</taxon>
        <taxon>Pomacentridae</taxon>
        <taxon>Stegastes</taxon>
    </lineage>
</organism>
<comment type="similarity">
    <text evidence="2 8">Belongs to the somatotropin/prolactin family.</text>
</comment>
<dbReference type="PROSITE" id="PS00338">
    <property type="entry name" value="SOMATOTROPIN_2"/>
    <property type="match status" value="1"/>
</dbReference>
<evidence type="ECO:0000256" key="7">
    <source>
        <dbReference type="ARBA" id="ARBA00023180"/>
    </source>
</evidence>
<evidence type="ECO:0000256" key="8">
    <source>
        <dbReference type="RuleBase" id="RU003618"/>
    </source>
</evidence>
<keyword evidence="7" id="KW-0325">Glycoprotein</keyword>
<dbReference type="GeneTree" id="ENSGT00950000182818"/>
<protein>
    <submittedName>
        <fullName evidence="10">Somatolactin</fullName>
    </submittedName>
</protein>
<dbReference type="PRINTS" id="PR00836">
    <property type="entry name" value="SOMATOTROPIN"/>
</dbReference>
<reference evidence="10" key="1">
    <citation type="submission" date="2023-09" db="UniProtKB">
        <authorList>
            <consortium name="Ensembl"/>
        </authorList>
    </citation>
    <scope>IDENTIFICATION</scope>
</reference>
<comment type="subcellular location">
    <subcellularLocation>
        <location evidence="1 8">Secreted</location>
    </subcellularLocation>
</comment>
<feature type="signal peptide" evidence="9">
    <location>
        <begin position="1"/>
        <end position="20"/>
    </location>
</feature>
<keyword evidence="4 8" id="KW-0372">Hormone</keyword>
<keyword evidence="6" id="KW-1015">Disulfide bond</keyword>
<dbReference type="PROSITE" id="PS00266">
    <property type="entry name" value="SOMATOTROPIN_1"/>
    <property type="match status" value="1"/>
</dbReference>
<dbReference type="InterPro" id="IPR001400">
    <property type="entry name" value="Somatotropin/Prolactin"/>
</dbReference>
<dbReference type="STRING" id="144197.ENSSPAP00000025663"/>
<dbReference type="Ensembl" id="ENSSPAT00000026086.1">
    <property type="protein sequence ID" value="ENSSPAP00000025663.1"/>
    <property type="gene ID" value="ENSSPAG00000019391.1"/>
</dbReference>
<dbReference type="PANTHER" id="PTHR11417">
    <property type="entry name" value="SOMATOTROPIN,PROLACTIN"/>
    <property type="match status" value="1"/>
</dbReference>
<keyword evidence="3" id="KW-0964">Secreted</keyword>
<proteinExistence type="inferred from homology"/>
<dbReference type="GO" id="GO:0005615">
    <property type="term" value="C:extracellular space"/>
    <property type="evidence" value="ECO:0007669"/>
    <property type="project" value="TreeGrafter"/>
</dbReference>
<dbReference type="InterPro" id="IPR009079">
    <property type="entry name" value="4_helix_cytokine-like_core"/>
</dbReference>
<evidence type="ECO:0000256" key="3">
    <source>
        <dbReference type="ARBA" id="ARBA00022525"/>
    </source>
</evidence>
<dbReference type="PANTHER" id="PTHR11417:SF3">
    <property type="entry name" value="SOMATOLACTIN ALPHA ISOFORM X1-RELATED"/>
    <property type="match status" value="1"/>
</dbReference>
<evidence type="ECO:0000256" key="4">
    <source>
        <dbReference type="ARBA" id="ARBA00022702"/>
    </source>
</evidence>
<evidence type="ECO:0000256" key="2">
    <source>
        <dbReference type="ARBA" id="ARBA00008474"/>
    </source>
</evidence>
<evidence type="ECO:0000256" key="1">
    <source>
        <dbReference type="ARBA" id="ARBA00004613"/>
    </source>
</evidence>
<evidence type="ECO:0000256" key="9">
    <source>
        <dbReference type="SAM" id="SignalP"/>
    </source>
</evidence>
<keyword evidence="5 9" id="KW-0732">Signal</keyword>
<evidence type="ECO:0000256" key="6">
    <source>
        <dbReference type="ARBA" id="ARBA00023157"/>
    </source>
</evidence>
<evidence type="ECO:0000313" key="10">
    <source>
        <dbReference type="Ensembl" id="ENSSPAP00000025663.1"/>
    </source>
</evidence>
<dbReference type="Gene3D" id="1.20.1250.10">
    <property type="match status" value="1"/>
</dbReference>
<sequence>MNICYIFVSVSSAIQRGVWALLLWPSLLTVSMPLDCKEEQGSLSGCTSISQEKLLDRVIHHAELIYRVSEESCSLFEEMFLPFPLRLQSSQAGYACITKALPMPSSKSEIQQISDKWLLHSVLMLVQSWIEPLVYLQTTMDRYDHAPDMLLNKTKWVSDKLISLEQGVVVLIKKMLDEGTLATTDSEQSLFQYDVQPEMLESVMRDYTLLSCFKKDAHKMETFLKLLKCRQTDNCP</sequence>
<dbReference type="GO" id="GO:0031667">
    <property type="term" value="P:response to nutrient levels"/>
    <property type="evidence" value="ECO:0007669"/>
    <property type="project" value="TreeGrafter"/>
</dbReference>
<feature type="chain" id="PRO_5017382047" evidence="9">
    <location>
        <begin position="21"/>
        <end position="236"/>
    </location>
</feature>
<dbReference type="GO" id="GO:0070186">
    <property type="term" value="F:growth hormone activity"/>
    <property type="evidence" value="ECO:0007669"/>
    <property type="project" value="TreeGrafter"/>
</dbReference>
<dbReference type="Pfam" id="PF00103">
    <property type="entry name" value="Hormone_1"/>
    <property type="match status" value="1"/>
</dbReference>
<accession>A0A3B5AWA5</accession>
<dbReference type="AlphaFoldDB" id="A0A3B5AWA5"/>
<dbReference type="FunFam" id="1.20.1250.10:FF:000042">
    <property type="entry name" value="Somatolactin alpha"/>
    <property type="match status" value="1"/>
</dbReference>